<comment type="domain">
    <text evidence="15">The N-terminal DNA-binding domain is a ssDNA-dependent ATPase and has ATP-dependent 3'-5' helicase function. This domain interacts with RecC.</text>
</comment>
<dbReference type="Pfam" id="PF12705">
    <property type="entry name" value="PDDEXK_1"/>
    <property type="match status" value="1"/>
</dbReference>
<dbReference type="Pfam" id="PF00580">
    <property type="entry name" value="UvrD-helicase"/>
    <property type="match status" value="1"/>
</dbReference>
<dbReference type="CDD" id="cd22352">
    <property type="entry name" value="RecB_C-like"/>
    <property type="match status" value="1"/>
</dbReference>
<evidence type="ECO:0000256" key="9">
    <source>
        <dbReference type="ARBA" id="ARBA00022842"/>
    </source>
</evidence>
<dbReference type="InterPro" id="IPR011335">
    <property type="entry name" value="Restrct_endonuc-II-like"/>
</dbReference>
<comment type="similarity">
    <text evidence="15">Belongs to the helicase family. UvrD subfamily.</text>
</comment>
<dbReference type="InterPro" id="IPR027417">
    <property type="entry name" value="P-loop_NTPase"/>
</dbReference>
<evidence type="ECO:0000256" key="6">
    <source>
        <dbReference type="ARBA" id="ARBA00022806"/>
    </source>
</evidence>
<dbReference type="GO" id="GO:0009338">
    <property type="term" value="C:exodeoxyribonuclease V complex"/>
    <property type="evidence" value="ECO:0007669"/>
    <property type="project" value="TreeGrafter"/>
</dbReference>
<dbReference type="Gene3D" id="3.40.50.300">
    <property type="entry name" value="P-loop containing nucleotide triphosphate hydrolases"/>
    <property type="match status" value="2"/>
</dbReference>
<evidence type="ECO:0000256" key="12">
    <source>
        <dbReference type="ARBA" id="ARBA00023235"/>
    </source>
</evidence>
<dbReference type="EC" id="5.6.2.4" evidence="15"/>
<dbReference type="InterPro" id="IPR038726">
    <property type="entry name" value="PDDEXK_AddAB-type"/>
</dbReference>
<comment type="subunit">
    <text evidence="15">Heterotrimer of RecB, RecC and RecD. All subunits contribute to DNA-binding. Interacts with RecA.</text>
</comment>
<dbReference type="Pfam" id="PF13361">
    <property type="entry name" value="UvrD_C"/>
    <property type="match status" value="1"/>
</dbReference>
<keyword evidence="12 15" id="KW-0413">Isomerase</keyword>
<evidence type="ECO:0000256" key="3">
    <source>
        <dbReference type="ARBA" id="ARBA00022741"/>
    </source>
</evidence>
<dbReference type="InterPro" id="IPR014016">
    <property type="entry name" value="UvrD-like_ATP-bd"/>
</dbReference>
<dbReference type="Gene3D" id="3.90.320.10">
    <property type="match status" value="1"/>
</dbReference>
<dbReference type="SUPFAM" id="SSF52540">
    <property type="entry name" value="P-loop containing nucleoside triphosphate hydrolases"/>
    <property type="match status" value="1"/>
</dbReference>
<comment type="catalytic activity">
    <reaction evidence="15">
        <text>Exonucleolytic cleavage (in the presence of ATP) in either 5'- to 3'- or 3'- to 5'-direction to yield 5'-phosphooligonucleotides.</text>
        <dbReference type="EC" id="3.1.11.5"/>
    </reaction>
</comment>
<keyword evidence="9 15" id="KW-0460">Magnesium</keyword>
<sequence length="1191" mass="133616">MKRLDLTRAPLEGSCLIEASAGTGKTYTIAGLYLRLILEAQLPVERILVVTYTKAATAELRERLRARLVSVRQLLEREEAGEIPAELRKGLSDPLRAARLLSRALLDFDRAAVFTIHGFCQRVLQESAFESTRPFELEMTPDPGELIQAVVDDYWRHEVQAQSPGFIDFLQSAGISPDALASRVSGWLNKPYMEVRGPYDGMDYKEIEDKFNVEYGVVCALWERQRQTITETLHSAAGLNGKIYRKASMEGWFRSMDAYLSQGESAWFEKFDRFTSGKLADSRNKGREAPQHPFFDHCGSLLELRERLRSAYRDRLQRLTAGLIRFADAQLALRKDQAGVQSYDDMLLNLERALDAPGGERLAAVLRGRYAAALIDEFQDTDPVQYGIFRRIYADAQCPCYFVGDPKQAIYSFRGADIFAYLRAARGARNRFTLDVNWRSAPRLIAGFNALFRQPHNSFFFSRIDYPEAHSAPPGLLRREVYRETQGTGAPLRFALLPGELTKEAAREYSVQWCAGEIRRLLAGAAGGRIHLGERPLRAGDIAVLVRSHYQGGLIKQALGALGVHSVVRSQDNIFASDEALELERVLRAVAAPGNEPVVRAALLTGLIGLDGHALDALAGDAHALEAHHARFRAYHQMCREQGFFPMFRRMLHELELPPRLRAEPEGERRITNLLHLGELLHREERARRPSLEGLIKWLSHRRAAENLEDEEHQLRLESDEALVQIVTIHKSKGLQYPVVFCPFAWDAGLRSADAREGYRFHDPGADYRPVLELGSERFELDRVHAVGEELAEELRLLYVALTRARERCYLAWGKVNKAGESALAWLLHPPGDPQGEGAVAELKRQFSALSADALGERLHHLAEVSGGAVSIDAIGAPRPPEVEVPGTDSTAPPPLSCRRFSRSLEERYRITSFSALAAHAASPELPDHDAHGGEAGPEVGGGGRDIFHFPRGARPGSCLHAIFEEIDFTAEEPHAHSAKVEEKLAAFGLDPGWVPVVNEMLRRVLDCELAPGIRLRGIPLHKRLVEMAFYYPLAGIDPQGLRRLLQAHGVGDTQELAEALSSLRFGRIEGYLKGFIDLVFEADGRFYLLDYKSNWLGGSADAYTRPRMSQAMAREYYFLQYLLYTLALHRLLKRRLRDYDYERHLGGVFYLFLRGIDPEAPGGNGIWHERPRHSLIEALDGYIATGEERA</sequence>
<dbReference type="InterPro" id="IPR004586">
    <property type="entry name" value="RecB"/>
</dbReference>
<evidence type="ECO:0000256" key="2">
    <source>
        <dbReference type="ARBA" id="ARBA00022723"/>
    </source>
</evidence>
<proteinExistence type="inferred from homology"/>
<dbReference type="PANTHER" id="PTHR11070:SF23">
    <property type="entry name" value="RECBCD ENZYME SUBUNIT RECB"/>
    <property type="match status" value="1"/>
</dbReference>
<feature type="domain" description="UvrD-like helicase ATP-binding" evidence="18">
    <location>
        <begin position="1"/>
        <end position="441"/>
    </location>
</feature>
<feature type="domain" description="UvrD-like helicase C-terminal" evidence="19">
    <location>
        <begin position="467"/>
        <end position="734"/>
    </location>
</feature>
<comment type="caution">
    <text evidence="20">The sequence shown here is derived from an EMBL/GenBank/DDBJ whole genome shotgun (WGS) entry which is preliminary data.</text>
</comment>
<feature type="binding site" evidence="15">
    <location>
        <position position="961"/>
    </location>
    <ligand>
        <name>Mg(2+)</name>
        <dbReference type="ChEBI" id="CHEBI:18420"/>
    </ligand>
</feature>
<evidence type="ECO:0000256" key="8">
    <source>
        <dbReference type="ARBA" id="ARBA00022840"/>
    </source>
</evidence>
<dbReference type="GO" id="GO:0000724">
    <property type="term" value="P:double-strand break repair via homologous recombination"/>
    <property type="evidence" value="ECO:0007669"/>
    <property type="project" value="UniProtKB-UniRule"/>
</dbReference>
<keyword evidence="10 15" id="KW-0238">DNA-binding</keyword>
<evidence type="ECO:0000259" key="18">
    <source>
        <dbReference type="PROSITE" id="PS51198"/>
    </source>
</evidence>
<accession>A0A657Q5S9</accession>
<evidence type="ECO:0000256" key="5">
    <source>
        <dbReference type="ARBA" id="ARBA00022801"/>
    </source>
</evidence>
<feature type="binding site" evidence="15">
    <location>
        <position position="1078"/>
    </location>
    <ligand>
        <name>Mg(2+)</name>
        <dbReference type="ChEBI" id="CHEBI:18420"/>
    </ligand>
</feature>
<keyword evidence="8 15" id="KW-0067">ATP-binding</keyword>
<dbReference type="HAMAP" id="MF_01485">
    <property type="entry name" value="RecB"/>
    <property type="match status" value="1"/>
</dbReference>
<dbReference type="GO" id="GO:0003677">
    <property type="term" value="F:DNA binding"/>
    <property type="evidence" value="ECO:0007669"/>
    <property type="project" value="UniProtKB-UniRule"/>
</dbReference>
<keyword evidence="2 15" id="KW-0479">Metal-binding</keyword>
<evidence type="ECO:0000256" key="17">
    <source>
        <dbReference type="SAM" id="MobiDB-lite"/>
    </source>
</evidence>
<feature type="active site" description="For nuclease activity" evidence="15">
    <location>
        <position position="1091"/>
    </location>
</feature>
<evidence type="ECO:0000313" key="21">
    <source>
        <dbReference type="Proteomes" id="UP000250928"/>
    </source>
</evidence>
<keyword evidence="3 15" id="KW-0547">Nucleotide-binding</keyword>
<comment type="cofactor">
    <cofactor evidence="15">
        <name>Mg(2+)</name>
        <dbReference type="ChEBI" id="CHEBI:18420"/>
    </cofactor>
    <text evidence="15">Binds 1 Mg(2+) ion per subunit.</text>
</comment>
<dbReference type="GO" id="GO:0005524">
    <property type="term" value="F:ATP binding"/>
    <property type="evidence" value="ECO:0007669"/>
    <property type="project" value="UniProtKB-UniRule"/>
</dbReference>
<evidence type="ECO:0000313" key="20">
    <source>
        <dbReference type="EMBL" id="PUE04653.1"/>
    </source>
</evidence>
<evidence type="ECO:0000256" key="1">
    <source>
        <dbReference type="ARBA" id="ARBA00022722"/>
    </source>
</evidence>
<comment type="miscellaneous">
    <text evidence="15">In the RecBCD complex, RecB has a slow 3'-5' helicase, an exonuclease activity and loads RecA onto ssDNA, RecD has a fast 5'-3' helicase activity, while RecC stimulates the ATPase and processivity of the RecB helicase and contributes to recognition of the Chi site.</text>
</comment>
<comment type="function">
    <text evidence="15">A helicase/nuclease that prepares dsDNA breaks (DSB) for recombinational DNA repair. Binds to DSBs and unwinds DNA via a highly rapid and processive ATP-dependent bidirectional helicase activity. Unwinds dsDNA until it encounters a Chi (crossover hotspot instigator) sequence from the 3' direction. Cuts ssDNA a few nucleotides 3' to the Chi site. The properties and activities of the enzyme are changed at Chi. The Chi-altered holoenzyme produces a long 3'-ssDNA overhang and facilitates RecA-binding to the ssDNA for homologous DNA recombination and repair. Holoenzyme degrades any linearized DNA that is unable to undergo homologous recombination. In the holoenzyme this subunit contributes ATPase, 3'-5' helicase, exonuclease activity and loads RecA onto ssDNA.</text>
</comment>
<dbReference type="GO" id="GO:0008854">
    <property type="term" value="F:exodeoxyribonuclease V activity"/>
    <property type="evidence" value="ECO:0007669"/>
    <property type="project" value="UniProtKB-EC"/>
</dbReference>
<dbReference type="SUPFAM" id="SSF52980">
    <property type="entry name" value="Restriction endonuclease-like"/>
    <property type="match status" value="1"/>
</dbReference>
<dbReference type="PANTHER" id="PTHR11070">
    <property type="entry name" value="UVRD / RECB / PCRA DNA HELICASE FAMILY MEMBER"/>
    <property type="match status" value="1"/>
</dbReference>
<dbReference type="PROSITE" id="PS51198">
    <property type="entry name" value="UVRD_HELICASE_ATP_BIND"/>
    <property type="match status" value="1"/>
</dbReference>
<dbReference type="EC" id="3.1.11.5" evidence="15"/>
<evidence type="ECO:0000256" key="11">
    <source>
        <dbReference type="ARBA" id="ARBA00023204"/>
    </source>
</evidence>
<evidence type="ECO:0000259" key="19">
    <source>
        <dbReference type="PROSITE" id="PS51217"/>
    </source>
</evidence>
<feature type="binding site" evidence="15">
    <location>
        <position position="1091"/>
    </location>
    <ligand>
        <name>Mg(2+)</name>
        <dbReference type="ChEBI" id="CHEBI:18420"/>
    </ligand>
</feature>
<dbReference type="InterPro" id="IPR011604">
    <property type="entry name" value="PDDEXK-like_dom_sf"/>
</dbReference>
<name>A0A657Q5S9_9GAMM</name>
<evidence type="ECO:0000256" key="4">
    <source>
        <dbReference type="ARBA" id="ARBA00022763"/>
    </source>
</evidence>
<protein>
    <recommendedName>
        <fullName evidence="15">RecBCD enzyme subunit RecB</fullName>
        <ecNumber evidence="15">3.1.11.5</ecNumber>
        <ecNumber evidence="15">5.6.2.4</ecNumber>
    </recommendedName>
    <alternativeName>
        <fullName evidence="15">DNA 3'-5' helicase subunit RecB</fullName>
    </alternativeName>
    <alternativeName>
        <fullName evidence="15">Exonuclease V subunit RecB</fullName>
        <shortName evidence="15">ExoV subunit RecB</shortName>
    </alternativeName>
    <alternativeName>
        <fullName evidence="15">Helicase/nuclease RecBCD subunit RecB</fullName>
    </alternativeName>
</protein>
<dbReference type="Proteomes" id="UP000250928">
    <property type="component" value="Unassembled WGS sequence"/>
</dbReference>
<dbReference type="PROSITE" id="PS51217">
    <property type="entry name" value="UVRD_HELICASE_CTER"/>
    <property type="match status" value="1"/>
</dbReference>
<feature type="region of interest" description="Nuclease activity, interacts with RecD and RecA" evidence="15">
    <location>
        <begin position="908"/>
        <end position="1191"/>
    </location>
</feature>
<evidence type="ECO:0000256" key="16">
    <source>
        <dbReference type="PROSITE-ProRule" id="PRU00560"/>
    </source>
</evidence>
<evidence type="ECO:0000256" key="15">
    <source>
        <dbReference type="HAMAP-Rule" id="MF_01485"/>
    </source>
</evidence>
<keyword evidence="11 15" id="KW-0234">DNA repair</keyword>
<dbReference type="GO" id="GO:0000287">
    <property type="term" value="F:magnesium ion binding"/>
    <property type="evidence" value="ECO:0007669"/>
    <property type="project" value="UniProtKB-UniRule"/>
</dbReference>
<keyword evidence="4 15" id="KW-0227">DNA damage</keyword>
<dbReference type="EMBL" id="PQCO01000115">
    <property type="protein sequence ID" value="PUE04653.1"/>
    <property type="molecule type" value="Genomic_DNA"/>
</dbReference>
<keyword evidence="1 15" id="KW-0540">Nuclease</keyword>
<feature type="region of interest" description="Disordered" evidence="17">
    <location>
        <begin position="877"/>
        <end position="897"/>
    </location>
</feature>
<comment type="catalytic activity">
    <reaction evidence="14 15">
        <text>ATP + H2O = ADP + phosphate + H(+)</text>
        <dbReference type="Rhea" id="RHEA:13065"/>
        <dbReference type="ChEBI" id="CHEBI:15377"/>
        <dbReference type="ChEBI" id="CHEBI:15378"/>
        <dbReference type="ChEBI" id="CHEBI:30616"/>
        <dbReference type="ChEBI" id="CHEBI:43474"/>
        <dbReference type="ChEBI" id="CHEBI:456216"/>
        <dbReference type="EC" id="5.6.2.4"/>
    </reaction>
</comment>
<dbReference type="NCBIfam" id="TIGR00609">
    <property type="entry name" value="recB"/>
    <property type="match status" value="1"/>
</dbReference>
<organism evidence="20 21">
    <name type="scientific">Candidatus Sedimenticola endophacoides</name>
    <dbReference type="NCBI Taxonomy" id="2548426"/>
    <lineage>
        <taxon>Bacteria</taxon>
        <taxon>Pseudomonadati</taxon>
        <taxon>Pseudomonadota</taxon>
        <taxon>Gammaproteobacteria</taxon>
        <taxon>Chromatiales</taxon>
        <taxon>Sedimenticolaceae</taxon>
        <taxon>Sedimenticola</taxon>
    </lineage>
</organism>
<dbReference type="Gene3D" id="1.10.486.10">
    <property type="entry name" value="PCRA, domain 4"/>
    <property type="match status" value="1"/>
</dbReference>
<dbReference type="AlphaFoldDB" id="A0A657Q5S9"/>
<feature type="region of interest" description="DNA-binding and helicase activity, interacts with RecC" evidence="15">
    <location>
        <begin position="1"/>
        <end position="844"/>
    </location>
</feature>
<evidence type="ECO:0000256" key="7">
    <source>
        <dbReference type="ARBA" id="ARBA00022839"/>
    </source>
</evidence>
<evidence type="ECO:0000256" key="13">
    <source>
        <dbReference type="ARBA" id="ARBA00034617"/>
    </source>
</evidence>
<gene>
    <name evidence="15 20" type="primary">recB</name>
    <name evidence="20" type="ORF">C3L24_02770</name>
</gene>
<dbReference type="GO" id="GO:0005829">
    <property type="term" value="C:cytosol"/>
    <property type="evidence" value="ECO:0007669"/>
    <property type="project" value="TreeGrafter"/>
</dbReference>
<dbReference type="GO" id="GO:0043138">
    <property type="term" value="F:3'-5' DNA helicase activity"/>
    <property type="evidence" value="ECO:0007669"/>
    <property type="project" value="UniProtKB-UniRule"/>
</dbReference>
<feature type="binding site" evidence="16">
    <location>
        <begin position="19"/>
        <end position="26"/>
    </location>
    <ligand>
        <name>ATP</name>
        <dbReference type="ChEBI" id="CHEBI:30616"/>
    </ligand>
</feature>
<dbReference type="Gene3D" id="1.10.3170.10">
    <property type="entry name" value="Recbcd, chain B, domain 2"/>
    <property type="match status" value="1"/>
</dbReference>
<evidence type="ECO:0000256" key="14">
    <source>
        <dbReference type="ARBA" id="ARBA00048988"/>
    </source>
</evidence>
<reference evidence="20 21" key="1">
    <citation type="submission" date="2018-01" db="EMBL/GenBank/DDBJ databases">
        <title>Novel co-symbiosis in the lucinid bivalve Phacoides pectinatus.</title>
        <authorList>
            <person name="Lim S.J."/>
            <person name="Davis B.G."/>
            <person name="Gill D.E."/>
            <person name="Engel A.S."/>
            <person name="Anderson L.C."/>
            <person name="Campbell B.J."/>
        </authorList>
    </citation>
    <scope>NUCLEOTIDE SEQUENCE [LARGE SCALE GENOMIC DNA]</scope>
    <source>
        <strain evidence="20">N3_P5</strain>
    </source>
</reference>
<evidence type="ECO:0000256" key="10">
    <source>
        <dbReference type="ARBA" id="ARBA00023125"/>
    </source>
</evidence>
<dbReference type="InterPro" id="IPR014017">
    <property type="entry name" value="DNA_helicase_UvrD-like_C"/>
</dbReference>
<comment type="catalytic activity">
    <reaction evidence="13 15">
        <text>Couples ATP hydrolysis with the unwinding of duplex DNA by translocating in the 3'-5' direction.</text>
        <dbReference type="EC" id="5.6.2.4"/>
    </reaction>
</comment>
<dbReference type="InterPro" id="IPR000212">
    <property type="entry name" value="DNA_helicase_UvrD/REP"/>
</dbReference>
<comment type="domain">
    <text evidence="15">The C-terminal domain has nuclease activity and interacts with RecD. It interacts with RecA, facilitating its loading onto ssDNA.</text>
</comment>
<keyword evidence="5 15" id="KW-0378">Hydrolase</keyword>
<keyword evidence="7 15" id="KW-0269">Exonuclease</keyword>
<keyword evidence="6 15" id="KW-0347">Helicase</keyword>